<gene>
    <name evidence="3" type="ORF">Tci_546026</name>
</gene>
<feature type="signal peptide" evidence="2">
    <location>
        <begin position="1"/>
        <end position="21"/>
    </location>
</feature>
<evidence type="ECO:0000256" key="1">
    <source>
        <dbReference type="SAM" id="Phobius"/>
    </source>
</evidence>
<keyword evidence="1" id="KW-0812">Transmembrane</keyword>
<comment type="caution">
    <text evidence="3">The sequence shown here is derived from an EMBL/GenBank/DDBJ whole genome shotgun (WGS) entry which is preliminary data.</text>
</comment>
<keyword evidence="1" id="KW-0472">Membrane</keyword>
<keyword evidence="2" id="KW-0732">Signal</keyword>
<accession>A0A699IT44</accession>
<evidence type="ECO:0000313" key="3">
    <source>
        <dbReference type="EMBL" id="GEZ74053.1"/>
    </source>
</evidence>
<evidence type="ECO:0000256" key="2">
    <source>
        <dbReference type="SAM" id="SignalP"/>
    </source>
</evidence>
<name>A0A699IT44_TANCI</name>
<protein>
    <submittedName>
        <fullName evidence="3">Uncharacterized protein</fullName>
    </submittedName>
</protein>
<proteinExistence type="predicted"/>
<organism evidence="3">
    <name type="scientific">Tanacetum cinerariifolium</name>
    <name type="common">Dalmatian daisy</name>
    <name type="synonym">Chrysanthemum cinerariifolium</name>
    <dbReference type="NCBI Taxonomy" id="118510"/>
    <lineage>
        <taxon>Eukaryota</taxon>
        <taxon>Viridiplantae</taxon>
        <taxon>Streptophyta</taxon>
        <taxon>Embryophyta</taxon>
        <taxon>Tracheophyta</taxon>
        <taxon>Spermatophyta</taxon>
        <taxon>Magnoliopsida</taxon>
        <taxon>eudicotyledons</taxon>
        <taxon>Gunneridae</taxon>
        <taxon>Pentapetalae</taxon>
        <taxon>asterids</taxon>
        <taxon>campanulids</taxon>
        <taxon>Asterales</taxon>
        <taxon>Asteraceae</taxon>
        <taxon>Asteroideae</taxon>
        <taxon>Anthemideae</taxon>
        <taxon>Anthemidinae</taxon>
        <taxon>Tanacetum</taxon>
    </lineage>
</organism>
<keyword evidence="1" id="KW-1133">Transmembrane helix</keyword>
<dbReference type="EMBL" id="BKCJ010317267">
    <property type="protein sequence ID" value="GEZ74053.1"/>
    <property type="molecule type" value="Genomic_DNA"/>
</dbReference>
<feature type="chain" id="PRO_5025426186" evidence="2">
    <location>
        <begin position="22"/>
        <end position="375"/>
    </location>
</feature>
<dbReference type="AlphaFoldDB" id="A0A699IT44"/>
<feature type="transmembrane region" description="Helical" evidence="1">
    <location>
        <begin position="357"/>
        <end position="374"/>
    </location>
</feature>
<reference evidence="3" key="1">
    <citation type="journal article" date="2019" name="Sci. Rep.">
        <title>Draft genome of Tanacetum cinerariifolium, the natural source of mosquito coil.</title>
        <authorList>
            <person name="Yamashiro T."/>
            <person name="Shiraishi A."/>
            <person name="Satake H."/>
            <person name="Nakayama K."/>
        </authorList>
    </citation>
    <scope>NUCLEOTIDE SEQUENCE</scope>
</reference>
<sequence>MFGVWLLVRVLVYLDTRILRSTHDNSLPLDVSTYQIEDFFESKEEFSSIDDDSFFIDDIDYVKAPPLDSELVSSEVMEIVILETKSSSTSLNSLLEETNTFDNSLFDFEAFCFDAKEISSGSTTTHSDISLPKYEAFYDDHVKEISSGSPTTHFDSSLYDSFIFDLSINPLPPADRSDFYEFTDELIPFISPPEYDCFLFNVEPNSGDFTKDVVEDIYPTKEPQVHNALPTHPTFQLNLKFQPSREYLFTYVLWIFLHFLVYSVAPHYLLSLRNEDTIFDLGICNFYFSRPAVSHRCGTVKKFNTHRSHLNECLMLINGKNNPSFDVFLFYFYPLDLLKYGGIWSSLFDLKQVLRERNPMLIILGFFFFFIRLCF</sequence>
<feature type="transmembrane region" description="Helical" evidence="1">
    <location>
        <begin position="247"/>
        <end position="265"/>
    </location>
</feature>